<dbReference type="AlphaFoldDB" id="A0A4Y6UTB7"/>
<keyword evidence="1" id="KW-0472">Membrane</keyword>
<keyword evidence="4" id="KW-1185">Reference proteome</keyword>
<dbReference type="RefSeq" id="WP_141446005.1">
    <property type="nucleotide sequence ID" value="NZ_CP041217.1"/>
</dbReference>
<dbReference type="PANTHER" id="PTHR33383:SF1">
    <property type="entry name" value="MEMBRANE PROTEIN INSERTION EFFICIENCY FACTOR-RELATED"/>
    <property type="match status" value="1"/>
</dbReference>
<organism evidence="3 4">
    <name type="scientific">Saccharibacillus brassicae</name>
    <dbReference type="NCBI Taxonomy" id="2583377"/>
    <lineage>
        <taxon>Bacteria</taxon>
        <taxon>Bacillati</taxon>
        <taxon>Bacillota</taxon>
        <taxon>Bacilli</taxon>
        <taxon>Bacillales</taxon>
        <taxon>Paenibacillaceae</taxon>
        <taxon>Saccharibacillus</taxon>
    </lineage>
</organism>
<evidence type="ECO:0000256" key="1">
    <source>
        <dbReference type="HAMAP-Rule" id="MF_00386"/>
    </source>
</evidence>
<name>A0A4Y6UTB7_SACBS</name>
<dbReference type="KEGG" id="saca:FFV09_01315"/>
<dbReference type="InterPro" id="IPR002696">
    <property type="entry name" value="Membr_insert_effic_factor_YidD"/>
</dbReference>
<dbReference type="SMART" id="SM01234">
    <property type="entry name" value="Haemolytic"/>
    <property type="match status" value="1"/>
</dbReference>
<dbReference type="PANTHER" id="PTHR33383">
    <property type="entry name" value="MEMBRANE PROTEIN INSERTION EFFICIENCY FACTOR-RELATED"/>
    <property type="match status" value="1"/>
</dbReference>
<dbReference type="Pfam" id="PF01809">
    <property type="entry name" value="YidD"/>
    <property type="match status" value="1"/>
</dbReference>
<sequence length="97" mass="10784">MKIARRTVQGPIRFYRKFISPLTPPSCRFVPTCSAYALEAIEVHGAARGSWLAAKRISKCHPLHAGGYDPVPPRPERDLRAQAPESEQSNEVRSTQA</sequence>
<evidence type="ECO:0000313" key="3">
    <source>
        <dbReference type="EMBL" id="QDH19616.1"/>
    </source>
</evidence>
<reference evidence="3 4" key="1">
    <citation type="submission" date="2019-06" db="EMBL/GenBank/DDBJ databases">
        <title>Saccharibacillus brassicae sp. nov., an endophytic bacterium isolated from Chinese cabbage seeds (Brassica pekinensis).</title>
        <authorList>
            <person name="Jiang L."/>
            <person name="Lee J."/>
            <person name="Kim S.W."/>
        </authorList>
    </citation>
    <scope>NUCLEOTIDE SEQUENCE [LARGE SCALE GENOMIC DNA]</scope>
    <source>
        <strain evidence="4">KCTC 43072 / ATSA2</strain>
    </source>
</reference>
<comment type="similarity">
    <text evidence="1">Belongs to the UPF0161 family.</text>
</comment>
<evidence type="ECO:0000313" key="4">
    <source>
        <dbReference type="Proteomes" id="UP000316968"/>
    </source>
</evidence>
<feature type="region of interest" description="Disordered" evidence="2">
    <location>
        <begin position="63"/>
        <end position="97"/>
    </location>
</feature>
<dbReference type="GO" id="GO:0005886">
    <property type="term" value="C:plasma membrane"/>
    <property type="evidence" value="ECO:0007669"/>
    <property type="project" value="UniProtKB-SubCell"/>
</dbReference>
<evidence type="ECO:0000256" key="2">
    <source>
        <dbReference type="SAM" id="MobiDB-lite"/>
    </source>
</evidence>
<keyword evidence="1" id="KW-1003">Cell membrane</keyword>
<proteinExistence type="inferred from homology"/>
<dbReference type="OrthoDB" id="9801753at2"/>
<dbReference type="NCBIfam" id="TIGR00278">
    <property type="entry name" value="membrane protein insertion efficiency factor YidD"/>
    <property type="match status" value="1"/>
</dbReference>
<feature type="compositionally biased region" description="Polar residues" evidence="2">
    <location>
        <begin position="85"/>
        <end position="97"/>
    </location>
</feature>
<comment type="subcellular location">
    <subcellularLocation>
        <location evidence="1">Cell membrane</location>
        <topology evidence="1">Peripheral membrane protein</topology>
        <orientation evidence="1">Cytoplasmic side</orientation>
    </subcellularLocation>
</comment>
<accession>A0A4Y6UTB7</accession>
<dbReference type="HAMAP" id="MF_00386">
    <property type="entry name" value="UPF0161_YidD"/>
    <property type="match status" value="1"/>
</dbReference>
<gene>
    <name evidence="3" type="primary">yidD</name>
    <name evidence="3" type="ORF">FFV09_01315</name>
</gene>
<comment type="function">
    <text evidence="1">Could be involved in insertion of integral membrane proteins into the membrane.</text>
</comment>
<dbReference type="Proteomes" id="UP000316968">
    <property type="component" value="Chromosome"/>
</dbReference>
<protein>
    <recommendedName>
        <fullName evidence="1">Putative membrane protein insertion efficiency factor</fullName>
    </recommendedName>
</protein>
<dbReference type="EMBL" id="CP041217">
    <property type="protein sequence ID" value="QDH19616.1"/>
    <property type="molecule type" value="Genomic_DNA"/>
</dbReference>